<gene>
    <name evidence="1" type="ORF">METZ01_LOCUS481836</name>
</gene>
<dbReference type="EMBL" id="UINC01207053">
    <property type="protein sequence ID" value="SVE28982.1"/>
    <property type="molecule type" value="Genomic_DNA"/>
</dbReference>
<name>A0A383C9U9_9ZZZZ</name>
<feature type="non-terminal residue" evidence="1">
    <location>
        <position position="142"/>
    </location>
</feature>
<evidence type="ECO:0000313" key="1">
    <source>
        <dbReference type="EMBL" id="SVE28982.1"/>
    </source>
</evidence>
<organism evidence="1">
    <name type="scientific">marine metagenome</name>
    <dbReference type="NCBI Taxonomy" id="408172"/>
    <lineage>
        <taxon>unclassified sequences</taxon>
        <taxon>metagenomes</taxon>
        <taxon>ecological metagenomes</taxon>
    </lineage>
</organism>
<dbReference type="AlphaFoldDB" id="A0A383C9U9"/>
<protein>
    <submittedName>
        <fullName evidence="1">Uncharacterized protein</fullName>
    </submittedName>
</protein>
<sequence>MFGARPQVDAKAIPGSLIRIKGGPSRDEIARVSHIDPNQHTLTAEILSTTTSIELQPGQIEILKPIDKAINEGDFVFVKDTAVFARVTHIEPTRQSYTARQYLEATSEQQEDPDCPTPRGLFETPTETVLTSGQATLPLEYG</sequence>
<accession>A0A383C9U9</accession>
<proteinExistence type="predicted"/>
<reference evidence="1" key="1">
    <citation type="submission" date="2018-05" db="EMBL/GenBank/DDBJ databases">
        <authorList>
            <person name="Lanie J.A."/>
            <person name="Ng W.-L."/>
            <person name="Kazmierczak K.M."/>
            <person name="Andrzejewski T.M."/>
            <person name="Davidsen T.M."/>
            <person name="Wayne K.J."/>
            <person name="Tettelin H."/>
            <person name="Glass J.I."/>
            <person name="Rusch D."/>
            <person name="Podicherti R."/>
            <person name="Tsui H.-C.T."/>
            <person name="Winkler M.E."/>
        </authorList>
    </citation>
    <scope>NUCLEOTIDE SEQUENCE</scope>
</reference>